<dbReference type="GO" id="GO:0004300">
    <property type="term" value="F:enoyl-CoA hydratase activity"/>
    <property type="evidence" value="ECO:0007669"/>
    <property type="project" value="UniProtKB-EC"/>
</dbReference>
<evidence type="ECO:0000313" key="3">
    <source>
        <dbReference type="EMBL" id="MBP2476087.1"/>
    </source>
</evidence>
<evidence type="ECO:0000313" key="4">
    <source>
        <dbReference type="Proteomes" id="UP001519363"/>
    </source>
</evidence>
<protein>
    <submittedName>
        <fullName evidence="3">Enoyl-CoA hydratase</fullName>
        <ecNumber evidence="3">4.2.1.17</ecNumber>
    </submittedName>
</protein>
<keyword evidence="3" id="KW-0456">Lyase</keyword>
<dbReference type="InterPro" id="IPR029045">
    <property type="entry name" value="ClpP/crotonase-like_dom_sf"/>
</dbReference>
<evidence type="ECO:0000256" key="2">
    <source>
        <dbReference type="RuleBase" id="RU003707"/>
    </source>
</evidence>
<proteinExistence type="inferred from homology"/>
<dbReference type="EMBL" id="JAGIOO010000001">
    <property type="protein sequence ID" value="MBP2476087.1"/>
    <property type="molecule type" value="Genomic_DNA"/>
</dbReference>
<sequence length="253" mass="26277">MTEVLLERRDRVAVITVNDPDRRNALTPSISARLAETVTACDNDPDVHAVVVTGAPPAFCAGADLTALGESREAGLRTIYAGFLAVAECRLPTIAAVNGAAVGAGLNLALACDVRIAGPKARFDARFLQLGIHPGGGMTWMLDRIVGPQTATAMTLFGQSLDAEAAERHGLVWSRVGGEPADVVDAAVELASASAGAPRELVLAIKQSMRRTAAVDNHPEAVEVELAPQLVSMKAPAFAAKLAELKARISGKG</sequence>
<dbReference type="Proteomes" id="UP001519363">
    <property type="component" value="Unassembled WGS sequence"/>
</dbReference>
<dbReference type="PANTHER" id="PTHR43802:SF1">
    <property type="entry name" value="IP11341P-RELATED"/>
    <property type="match status" value="1"/>
</dbReference>
<dbReference type="InterPro" id="IPR018376">
    <property type="entry name" value="Enoyl-CoA_hyd/isom_CS"/>
</dbReference>
<dbReference type="InterPro" id="IPR001753">
    <property type="entry name" value="Enoyl-CoA_hydra/iso"/>
</dbReference>
<organism evidence="3 4">
    <name type="scientific">Crossiella equi</name>
    <dbReference type="NCBI Taxonomy" id="130796"/>
    <lineage>
        <taxon>Bacteria</taxon>
        <taxon>Bacillati</taxon>
        <taxon>Actinomycetota</taxon>
        <taxon>Actinomycetes</taxon>
        <taxon>Pseudonocardiales</taxon>
        <taxon>Pseudonocardiaceae</taxon>
        <taxon>Crossiella</taxon>
    </lineage>
</organism>
<dbReference type="PANTHER" id="PTHR43802">
    <property type="entry name" value="ENOYL-COA HYDRATASE"/>
    <property type="match status" value="1"/>
</dbReference>
<dbReference type="SUPFAM" id="SSF52096">
    <property type="entry name" value="ClpP/crotonase"/>
    <property type="match status" value="1"/>
</dbReference>
<accession>A0ABS5AIL7</accession>
<reference evidence="3 4" key="1">
    <citation type="submission" date="2021-03" db="EMBL/GenBank/DDBJ databases">
        <title>Sequencing the genomes of 1000 actinobacteria strains.</title>
        <authorList>
            <person name="Klenk H.-P."/>
        </authorList>
    </citation>
    <scope>NUCLEOTIDE SEQUENCE [LARGE SCALE GENOMIC DNA]</scope>
    <source>
        <strain evidence="3 4">DSM 44580</strain>
    </source>
</reference>
<dbReference type="PROSITE" id="PS00166">
    <property type="entry name" value="ENOYL_COA_HYDRATASE"/>
    <property type="match status" value="1"/>
</dbReference>
<dbReference type="Gene3D" id="3.90.226.10">
    <property type="entry name" value="2-enoyl-CoA Hydratase, Chain A, domain 1"/>
    <property type="match status" value="1"/>
</dbReference>
<name>A0ABS5AIL7_9PSEU</name>
<dbReference type="NCBIfam" id="NF004525">
    <property type="entry name" value="PRK05870.1"/>
    <property type="match status" value="1"/>
</dbReference>
<gene>
    <name evidence="3" type="ORF">JOF53_004959</name>
</gene>
<dbReference type="CDD" id="cd06558">
    <property type="entry name" value="crotonase-like"/>
    <property type="match status" value="1"/>
</dbReference>
<evidence type="ECO:0000256" key="1">
    <source>
        <dbReference type="ARBA" id="ARBA00005254"/>
    </source>
</evidence>
<dbReference type="Pfam" id="PF00378">
    <property type="entry name" value="ECH_1"/>
    <property type="match status" value="1"/>
</dbReference>
<dbReference type="EC" id="4.2.1.17" evidence="3"/>
<dbReference type="RefSeq" id="WP_086786063.1">
    <property type="nucleotide sequence ID" value="NZ_JAGIOO010000001.1"/>
</dbReference>
<keyword evidence="4" id="KW-1185">Reference proteome</keyword>
<comment type="similarity">
    <text evidence="1 2">Belongs to the enoyl-CoA hydratase/isomerase family.</text>
</comment>
<comment type="caution">
    <text evidence="3">The sequence shown here is derived from an EMBL/GenBank/DDBJ whole genome shotgun (WGS) entry which is preliminary data.</text>
</comment>